<dbReference type="HAMAP" id="MF_00225">
    <property type="entry name" value="DHO_dh_type2"/>
    <property type="match status" value="1"/>
</dbReference>
<feature type="binding site" evidence="11">
    <location>
        <position position="279"/>
    </location>
    <ligand>
        <name>FMN</name>
        <dbReference type="ChEBI" id="CHEBI:58210"/>
    </ligand>
</feature>
<organism evidence="13 14">
    <name type="scientific">Vibrio alfacsensis</name>
    <dbReference type="NCBI Taxonomy" id="1074311"/>
    <lineage>
        <taxon>Bacteria</taxon>
        <taxon>Pseudomonadati</taxon>
        <taxon>Pseudomonadota</taxon>
        <taxon>Gammaproteobacteria</taxon>
        <taxon>Vibrionales</taxon>
        <taxon>Vibrionaceae</taxon>
        <taxon>Vibrio</taxon>
    </lineage>
</organism>
<comment type="function">
    <text evidence="1 11">Catalyzes the conversion of dihydroorotate to orotate with quinone as electron acceptor.</text>
</comment>
<feature type="binding site" evidence="11">
    <location>
        <position position="256"/>
    </location>
    <ligand>
        <name>FMN</name>
        <dbReference type="ChEBI" id="CHEBI:58210"/>
    </ligand>
</feature>
<keyword evidence="6 11" id="KW-0288">FMN</keyword>
<dbReference type="Proteomes" id="UP000262832">
    <property type="component" value="Chromosome I"/>
</dbReference>
<keyword evidence="7 11" id="KW-0665">Pyrimidine biosynthesis</keyword>
<sequence>MSRLHGAFFFRRHNALPSARTGFFQLDAEKAHDLAIQNRFNGTPLDLFYRQQLPNRPVECMGLTFRNPVGLAAGLDKNGECIEAFDAMGFGFIEVGTVTPRPQPGNDKPRLFRLLEAEGIINRMGFNNEGVDHLVENVKKAKFNCVLGINIGKNKDTPIEKGAEDYLICMEKVYEYAGYIAVNISSPNTPGLRSLQYGAALDELLSELKAKQSELAEIHGKYVPLALKIAPDLTDDEIVQICDSLVKNNIDGVIATNTTLDRTIVEGMKHANEAGGLSGRPVQLRSTEVVRKLHEQLGDKLPIIGVGGIDSYVAAKEKMMAGAQLVQVYTGFIYHGPGLVRDIVKNL</sequence>
<feature type="binding site" evidence="11">
    <location>
        <position position="183"/>
    </location>
    <ligand>
        <name>substrate</name>
    </ligand>
</feature>
<keyword evidence="5 11" id="KW-0285">Flavoprotein</keyword>
<feature type="binding site" evidence="11">
    <location>
        <begin position="329"/>
        <end position="330"/>
    </location>
    <ligand>
        <name>FMN</name>
        <dbReference type="ChEBI" id="CHEBI:58210"/>
    </ligand>
</feature>
<dbReference type="InterPro" id="IPR013785">
    <property type="entry name" value="Aldolase_TIM"/>
</dbReference>
<evidence type="ECO:0000256" key="5">
    <source>
        <dbReference type="ARBA" id="ARBA00022630"/>
    </source>
</evidence>
<feature type="binding site" evidence="11">
    <location>
        <begin position="122"/>
        <end position="126"/>
    </location>
    <ligand>
        <name>substrate</name>
    </ligand>
</feature>
<dbReference type="CDD" id="cd04738">
    <property type="entry name" value="DHOD_2_like"/>
    <property type="match status" value="1"/>
</dbReference>
<protein>
    <recommendedName>
        <fullName evidence="11">Dihydroorotate dehydrogenase (quinone)</fullName>
        <ecNumber evidence="11">1.3.5.2</ecNumber>
    </recommendedName>
    <alternativeName>
        <fullName evidence="11">DHOdehase</fullName>
        <shortName evidence="11">DHOD</shortName>
        <shortName evidence="11">DHODase</shortName>
    </alternativeName>
    <alternativeName>
        <fullName evidence="11">Dihydroorotate oxidase</fullName>
    </alternativeName>
</protein>
<dbReference type="PROSITE" id="PS00911">
    <property type="entry name" value="DHODEHASE_1"/>
    <property type="match status" value="1"/>
</dbReference>
<dbReference type="InterPro" id="IPR005719">
    <property type="entry name" value="Dihydroorotate_DH_2"/>
</dbReference>
<evidence type="ECO:0000256" key="4">
    <source>
        <dbReference type="ARBA" id="ARBA00005359"/>
    </source>
</evidence>
<comment type="pathway">
    <text evidence="3 11">Pyrimidine metabolism; UMP biosynthesis via de novo pathway; orotate from (S)-dihydroorotate (quinone route): step 1/1.</text>
</comment>
<feature type="binding site" evidence="11">
    <location>
        <position position="183"/>
    </location>
    <ligand>
        <name>FMN</name>
        <dbReference type="ChEBI" id="CHEBI:58210"/>
    </ligand>
</feature>
<feature type="binding site" evidence="11">
    <location>
        <position position="308"/>
    </location>
    <ligand>
        <name>FMN</name>
        <dbReference type="ChEBI" id="CHEBI:58210"/>
    </ligand>
</feature>
<gene>
    <name evidence="11" type="primary">pyrD</name>
    <name evidence="13" type="ORF">D1115_07135</name>
</gene>
<comment type="catalytic activity">
    <reaction evidence="10 11">
        <text>(S)-dihydroorotate + a quinone = orotate + a quinol</text>
        <dbReference type="Rhea" id="RHEA:30187"/>
        <dbReference type="ChEBI" id="CHEBI:24646"/>
        <dbReference type="ChEBI" id="CHEBI:30839"/>
        <dbReference type="ChEBI" id="CHEBI:30864"/>
        <dbReference type="ChEBI" id="CHEBI:132124"/>
        <dbReference type="EC" id="1.3.5.2"/>
    </reaction>
</comment>
<feature type="binding site" evidence="11">
    <location>
        <begin position="257"/>
        <end position="258"/>
    </location>
    <ligand>
        <name>substrate</name>
    </ligand>
</feature>
<comment type="subunit">
    <text evidence="11">Monomer.</text>
</comment>
<evidence type="ECO:0000256" key="2">
    <source>
        <dbReference type="ARBA" id="ARBA00004370"/>
    </source>
</evidence>
<dbReference type="SUPFAM" id="SSF51395">
    <property type="entry name" value="FMN-linked oxidoreductases"/>
    <property type="match status" value="1"/>
</dbReference>
<comment type="subcellular location">
    <subcellularLocation>
        <location evidence="11">Cell membrane</location>
        <topology evidence="11">Peripheral membrane protein</topology>
    </subcellularLocation>
    <subcellularLocation>
        <location evidence="2">Membrane</location>
    </subcellularLocation>
</comment>
<feature type="binding site" evidence="11">
    <location>
        <position position="228"/>
    </location>
    <ligand>
        <name>FMN</name>
        <dbReference type="ChEBI" id="CHEBI:58210"/>
    </ligand>
</feature>
<keyword evidence="11" id="KW-1003">Cell membrane</keyword>
<evidence type="ECO:0000256" key="10">
    <source>
        <dbReference type="ARBA" id="ARBA00048639"/>
    </source>
</evidence>
<evidence type="ECO:0000256" key="8">
    <source>
        <dbReference type="ARBA" id="ARBA00023002"/>
    </source>
</evidence>
<dbReference type="GO" id="GO:0106430">
    <property type="term" value="F:dihydroorotate dehydrogenase (quinone) activity"/>
    <property type="evidence" value="ECO:0007669"/>
    <property type="project" value="UniProtKB-EC"/>
</dbReference>
<keyword evidence="14" id="KW-1185">Reference proteome</keyword>
<evidence type="ECO:0000256" key="11">
    <source>
        <dbReference type="HAMAP-Rule" id="MF_00225"/>
    </source>
</evidence>
<name>A0ABM6YTT5_9VIBR</name>
<comment type="similarity">
    <text evidence="4 11">Belongs to the dihydroorotate dehydrogenase family. Type 2 subfamily.</text>
</comment>
<dbReference type="InterPro" id="IPR050074">
    <property type="entry name" value="DHO_dehydrogenase"/>
</dbReference>
<evidence type="ECO:0000256" key="9">
    <source>
        <dbReference type="ARBA" id="ARBA00023136"/>
    </source>
</evidence>
<dbReference type="InterPro" id="IPR012135">
    <property type="entry name" value="Dihydroorotate_DH_1_2"/>
</dbReference>
<evidence type="ECO:0000256" key="1">
    <source>
        <dbReference type="ARBA" id="ARBA00003125"/>
    </source>
</evidence>
<keyword evidence="9 11" id="KW-0472">Membrane</keyword>
<evidence type="ECO:0000313" key="14">
    <source>
        <dbReference type="Proteomes" id="UP000262832"/>
    </source>
</evidence>
<feature type="binding site" evidence="11">
    <location>
        <position position="188"/>
    </location>
    <ligand>
        <name>substrate</name>
    </ligand>
</feature>
<dbReference type="NCBIfam" id="NF003652">
    <property type="entry name" value="PRK05286.2-5"/>
    <property type="match status" value="1"/>
</dbReference>
<dbReference type="PIRSF" id="PIRSF000164">
    <property type="entry name" value="DHO_oxidase"/>
    <property type="match status" value="1"/>
</dbReference>
<feature type="domain" description="Dihydroorotate dehydrogenase catalytic" evidence="12">
    <location>
        <begin position="58"/>
        <end position="347"/>
    </location>
</feature>
<dbReference type="InterPro" id="IPR005720">
    <property type="entry name" value="Dihydroorotate_DH_cat"/>
</dbReference>
<dbReference type="PROSITE" id="PS00912">
    <property type="entry name" value="DHODEHASE_2"/>
    <property type="match status" value="1"/>
</dbReference>
<evidence type="ECO:0000259" key="12">
    <source>
        <dbReference type="Pfam" id="PF01180"/>
    </source>
</evidence>
<dbReference type="InterPro" id="IPR001295">
    <property type="entry name" value="Dihydroorotate_DH_CS"/>
</dbReference>
<evidence type="ECO:0000313" key="13">
    <source>
        <dbReference type="EMBL" id="AXY01038.1"/>
    </source>
</evidence>
<comment type="cofactor">
    <cofactor evidence="11">
        <name>FMN</name>
        <dbReference type="ChEBI" id="CHEBI:58210"/>
    </cofactor>
    <text evidence="11">Binds 1 FMN per subunit.</text>
</comment>
<dbReference type="Pfam" id="PF01180">
    <property type="entry name" value="DHO_dh"/>
    <property type="match status" value="1"/>
</dbReference>
<dbReference type="Gene3D" id="3.20.20.70">
    <property type="entry name" value="Aldolase class I"/>
    <property type="match status" value="1"/>
</dbReference>
<proteinExistence type="inferred from homology"/>
<dbReference type="NCBIfam" id="TIGR01036">
    <property type="entry name" value="pyrD_sub2"/>
    <property type="match status" value="1"/>
</dbReference>
<feature type="active site" description="Nucleophile" evidence="11">
    <location>
        <position position="186"/>
    </location>
</feature>
<evidence type="ECO:0000256" key="7">
    <source>
        <dbReference type="ARBA" id="ARBA00022975"/>
    </source>
</evidence>
<evidence type="ECO:0000256" key="3">
    <source>
        <dbReference type="ARBA" id="ARBA00005161"/>
    </source>
</evidence>
<feature type="binding site" evidence="11">
    <location>
        <position position="97"/>
    </location>
    <ligand>
        <name>FMN</name>
        <dbReference type="ChEBI" id="CHEBI:58210"/>
    </ligand>
</feature>
<dbReference type="NCBIfam" id="NF003645">
    <property type="entry name" value="PRK05286.1-2"/>
    <property type="match status" value="1"/>
</dbReference>
<dbReference type="PANTHER" id="PTHR48109">
    <property type="entry name" value="DIHYDROOROTATE DEHYDROGENASE (QUINONE), MITOCHONDRIAL-RELATED"/>
    <property type="match status" value="1"/>
</dbReference>
<reference evidence="13 14" key="1">
    <citation type="submission" date="2018-08" db="EMBL/GenBank/DDBJ databases">
        <title>Genomic taxonomy of the Vibrionaceae family.</title>
        <authorList>
            <person name="Gomez-Gil B."/>
            <person name="Tanaka M."/>
            <person name="Sawabe T."/>
            <person name="Enciso-Ibarra K."/>
        </authorList>
    </citation>
    <scope>NUCLEOTIDE SEQUENCE [LARGE SCALE GENOMIC DNA]</scope>
    <source>
        <strain evidence="13 14">CAIM 1831</strain>
    </source>
</reference>
<evidence type="ECO:0000256" key="6">
    <source>
        <dbReference type="ARBA" id="ARBA00022643"/>
    </source>
</evidence>
<feature type="binding site" evidence="11">
    <location>
        <position position="150"/>
    </location>
    <ligand>
        <name>FMN</name>
        <dbReference type="ChEBI" id="CHEBI:58210"/>
    </ligand>
</feature>
<keyword evidence="8 11" id="KW-0560">Oxidoreductase</keyword>
<dbReference type="NCBIfam" id="NF003646">
    <property type="entry name" value="PRK05286.1-4"/>
    <property type="match status" value="1"/>
</dbReference>
<feature type="binding site" evidence="11">
    <location>
        <position position="77"/>
    </location>
    <ligand>
        <name>substrate</name>
    </ligand>
</feature>
<dbReference type="PANTHER" id="PTHR48109:SF4">
    <property type="entry name" value="DIHYDROOROTATE DEHYDROGENASE (QUINONE), MITOCHONDRIAL"/>
    <property type="match status" value="1"/>
</dbReference>
<dbReference type="EMBL" id="CP032093">
    <property type="protein sequence ID" value="AXY01038.1"/>
    <property type="molecule type" value="Genomic_DNA"/>
</dbReference>
<dbReference type="NCBIfam" id="NF003644">
    <property type="entry name" value="PRK05286.1-1"/>
    <property type="match status" value="1"/>
</dbReference>
<feature type="binding site" evidence="11">
    <location>
        <begin position="73"/>
        <end position="77"/>
    </location>
    <ligand>
        <name>FMN</name>
        <dbReference type="ChEBI" id="CHEBI:58210"/>
    </ligand>
</feature>
<accession>A0ABM6YTT5</accession>
<dbReference type="EC" id="1.3.5.2" evidence="11"/>